<protein>
    <submittedName>
        <fullName evidence="2">Uncharacterized protein</fullName>
    </submittedName>
</protein>
<accession>A0A2U8DZ77</accession>
<evidence type="ECO:0000313" key="2">
    <source>
        <dbReference type="EMBL" id="AWI07923.1"/>
    </source>
</evidence>
<evidence type="ECO:0000256" key="1">
    <source>
        <dbReference type="SAM" id="SignalP"/>
    </source>
</evidence>
<dbReference type="Proteomes" id="UP000244896">
    <property type="component" value="Chromosome"/>
</dbReference>
<name>A0A2U8DZ77_9BACT</name>
<organism evidence="2 3">
    <name type="scientific">Ereboglobus luteus</name>
    <dbReference type="NCBI Taxonomy" id="1796921"/>
    <lineage>
        <taxon>Bacteria</taxon>
        <taxon>Pseudomonadati</taxon>
        <taxon>Verrucomicrobiota</taxon>
        <taxon>Opitutia</taxon>
        <taxon>Opitutales</taxon>
        <taxon>Opitutaceae</taxon>
        <taxon>Ereboglobus</taxon>
    </lineage>
</organism>
<keyword evidence="3" id="KW-1185">Reference proteome</keyword>
<evidence type="ECO:0000313" key="3">
    <source>
        <dbReference type="Proteomes" id="UP000244896"/>
    </source>
</evidence>
<dbReference type="EMBL" id="CP023004">
    <property type="protein sequence ID" value="AWI07923.1"/>
    <property type="molecule type" value="Genomic_DNA"/>
</dbReference>
<feature type="signal peptide" evidence="1">
    <location>
        <begin position="1"/>
        <end position="16"/>
    </location>
</feature>
<feature type="chain" id="PRO_5016102000" evidence="1">
    <location>
        <begin position="17"/>
        <end position="243"/>
    </location>
</feature>
<proteinExistence type="predicted"/>
<dbReference type="RefSeq" id="WP_108823731.1">
    <property type="nucleotide sequence ID" value="NZ_CP023004.1"/>
</dbReference>
<gene>
    <name evidence="2" type="ORF">CKA38_00410</name>
</gene>
<dbReference type="AlphaFoldDB" id="A0A2U8DZ77"/>
<reference evidence="2 3" key="1">
    <citation type="journal article" date="2018" name="Syst. Appl. Microbiol.">
        <title>Ereboglobus luteus gen. nov. sp. nov. from cockroach guts, and new insights into the oxygen relationship of the genera Opitutus and Didymococcus (Verrucomicrobia: Opitutaceae).</title>
        <authorList>
            <person name="Tegtmeier D."/>
            <person name="Belitz A."/>
            <person name="Radek R."/>
            <person name="Heimerl T."/>
            <person name="Brune A."/>
        </authorList>
    </citation>
    <scope>NUCLEOTIDE SEQUENCE [LARGE SCALE GENOMIC DNA]</scope>
    <source>
        <strain evidence="2 3">Ho45</strain>
    </source>
</reference>
<keyword evidence="1" id="KW-0732">Signal</keyword>
<sequence length="243" mass="25961">MSCACFVFLLCAAAVAQTASGTVAPPAADPGQTKAAIAQMRAPIRSVPLSVVVESLTGHKVLPFDSENPSHAEVLKRLNRAAAAVVAKIKSEGGINSKRVNEVGNAVEKYVRAALDAEGLPSAVPTGAKSGRAREVGYPDITFTFNDERFYMECKTYSAATAGTTMRTFYLSPSDDPKIACDAVHLLIAFETSRAGDTYQLVHYKLVSIEQLALDVKYEFNSNNRRMYSGNDGAVTIADVACE</sequence>
<dbReference type="OrthoDB" id="8478892at2"/>
<dbReference type="KEGG" id="elut:CKA38_00410"/>